<proteinExistence type="predicted"/>
<dbReference type="EMBL" id="JACIFP010000001">
    <property type="protein sequence ID" value="MBB4135623.1"/>
    <property type="molecule type" value="Genomic_DNA"/>
</dbReference>
<organism evidence="1 2">
    <name type="scientific">Gordonia humi</name>
    <dbReference type="NCBI Taxonomy" id="686429"/>
    <lineage>
        <taxon>Bacteria</taxon>
        <taxon>Bacillati</taxon>
        <taxon>Actinomycetota</taxon>
        <taxon>Actinomycetes</taxon>
        <taxon>Mycobacteriales</taxon>
        <taxon>Gordoniaceae</taxon>
        <taxon>Gordonia</taxon>
    </lineage>
</organism>
<sequence length="192" mass="21333">MKLRGKISPGLIVPGTDSELASFDAGNDLTNRLDIVKWEPSTPGEHSGVVRGPFPASLARKTNAGRVQNFSPAVFDDPRAAGPWTATEKVDGTPITHIRDNCVDPVVVRLVALEHDGDRYVEVSDNHQWPRHPNMRNPPIDDTCQSLHRYCENPVCRRTTRCHRVPKRTASYIAEELPTRCHLTTTSATSTF</sequence>
<keyword evidence="2" id="KW-1185">Reference proteome</keyword>
<protein>
    <submittedName>
        <fullName evidence="1">Uncharacterized protein</fullName>
    </submittedName>
</protein>
<gene>
    <name evidence="1" type="ORF">BKA16_002175</name>
</gene>
<evidence type="ECO:0000313" key="1">
    <source>
        <dbReference type="EMBL" id="MBB4135623.1"/>
    </source>
</evidence>
<accession>A0A840EZF8</accession>
<dbReference type="AlphaFoldDB" id="A0A840EZF8"/>
<comment type="caution">
    <text evidence="1">The sequence shown here is derived from an EMBL/GenBank/DDBJ whole genome shotgun (WGS) entry which is preliminary data.</text>
</comment>
<reference evidence="1 2" key="1">
    <citation type="submission" date="2020-08" db="EMBL/GenBank/DDBJ databases">
        <title>Sequencing the genomes of 1000 actinobacteria strains.</title>
        <authorList>
            <person name="Klenk H.-P."/>
        </authorList>
    </citation>
    <scope>NUCLEOTIDE SEQUENCE [LARGE SCALE GENOMIC DNA]</scope>
    <source>
        <strain evidence="1 2">DSM 45298</strain>
    </source>
</reference>
<dbReference type="RefSeq" id="WP_183370644.1">
    <property type="nucleotide sequence ID" value="NZ_BAABHL010000122.1"/>
</dbReference>
<name>A0A840EZF8_9ACTN</name>
<dbReference type="Proteomes" id="UP000551501">
    <property type="component" value="Unassembled WGS sequence"/>
</dbReference>
<evidence type="ECO:0000313" key="2">
    <source>
        <dbReference type="Proteomes" id="UP000551501"/>
    </source>
</evidence>